<dbReference type="GO" id="GO:0046872">
    <property type="term" value="F:metal ion binding"/>
    <property type="evidence" value="ECO:0007669"/>
    <property type="project" value="UniProtKB-KW"/>
</dbReference>
<comment type="function">
    <text evidence="2">Decapping enzyme for NAD-capped RNAs: specifically hydrolyzes the nicotinamide adenine dinucleotide (NAD) cap from a subset of RNAs by removing the entire NAD moiety from the 5'-end of an NAD-capped RNA.</text>
</comment>
<keyword evidence="5" id="KW-1185">Reference proteome</keyword>
<reference evidence="4 5" key="1">
    <citation type="journal article" date="2018" name="Gigascience">
        <title>Genomes of trombidid mites reveal novel predicted allergens and laterally-transferred genes associated with secondary metabolism.</title>
        <authorList>
            <person name="Dong X."/>
            <person name="Chaisiri K."/>
            <person name="Xia D."/>
            <person name="Armstrong S.D."/>
            <person name="Fang Y."/>
            <person name="Donnelly M.J."/>
            <person name="Kadowaki T."/>
            <person name="McGarry J.W."/>
            <person name="Darby A.C."/>
            <person name="Makepeace B.L."/>
        </authorList>
    </citation>
    <scope>NUCLEOTIDE SEQUENCE [LARGE SCALE GENOMIC DNA]</scope>
    <source>
        <strain evidence="4">UoL-UT</strain>
    </source>
</reference>
<gene>
    <name evidence="4" type="ORF">B4U80_07582</name>
</gene>
<comment type="cofactor">
    <cofactor evidence="2">
        <name>a divalent metal cation</name>
        <dbReference type="ChEBI" id="CHEBI:60240"/>
    </cofactor>
</comment>
<organism evidence="4 5">
    <name type="scientific">Leptotrombidium deliense</name>
    <dbReference type="NCBI Taxonomy" id="299467"/>
    <lineage>
        <taxon>Eukaryota</taxon>
        <taxon>Metazoa</taxon>
        <taxon>Ecdysozoa</taxon>
        <taxon>Arthropoda</taxon>
        <taxon>Chelicerata</taxon>
        <taxon>Arachnida</taxon>
        <taxon>Acari</taxon>
        <taxon>Acariformes</taxon>
        <taxon>Trombidiformes</taxon>
        <taxon>Prostigmata</taxon>
        <taxon>Anystina</taxon>
        <taxon>Parasitengona</taxon>
        <taxon>Trombiculoidea</taxon>
        <taxon>Trombiculidae</taxon>
        <taxon>Leptotrombidium</taxon>
    </lineage>
</organism>
<keyword evidence="2" id="KW-0479">Metal-binding</keyword>
<keyword evidence="2" id="KW-0378">Hydrolase</keyword>
<dbReference type="GO" id="GO:0004518">
    <property type="term" value="F:nuclease activity"/>
    <property type="evidence" value="ECO:0007669"/>
    <property type="project" value="UniProtKB-KW"/>
</dbReference>
<dbReference type="EMBL" id="NCKV01000455">
    <property type="protein sequence ID" value="RWS30576.1"/>
    <property type="molecule type" value="Genomic_DNA"/>
</dbReference>
<proteinExistence type="inferred from homology"/>
<sequence>MSAEADTHLEQHSSSDTATCNSAKIVNALNVRQCIHNKEIKLREPANIGYYSLERAGVTTLKYNEDLSQLKYLYLPTEKKFCFDLTDGYSNQFECEHSVEGLSNLLKWVLNNKYKFEVANSNHSDKSLNTDFICFRGLLSLILNTPYERKEDWCIHAVKFNGTIYMLAKLTERRLREEENKSEYAQKASFGGYRFEEYVCTEKQNNPPRTQLIDGLNRNEFNVVFRSRLNSHSLVYGAEVDCIKPNGDPKKLDFVEIKTTKEFENKRQHDTFCRYKALKWWSQSYLAGIKTIVCGYRDDNFHVQRVDTYSANSLCNLGAEFWNSSVCLNFLDSFLTFVKKCVTKEDQNITYEFYWSPNSNEIVCKELMLQDAIIPQWFRDFFQ</sequence>
<feature type="domain" description="RAI1-like" evidence="3">
    <location>
        <begin position="44"/>
        <end position="379"/>
    </location>
</feature>
<dbReference type="STRING" id="299467.A0A443SST1"/>
<comment type="similarity">
    <text evidence="1 2">Belongs to the DXO/Dom3Z family.</text>
</comment>
<evidence type="ECO:0000313" key="5">
    <source>
        <dbReference type="Proteomes" id="UP000288716"/>
    </source>
</evidence>
<dbReference type="EC" id="3.6.1.-" evidence="2"/>
<keyword evidence="2" id="KW-0547">Nucleotide-binding</keyword>
<keyword evidence="2" id="KW-0540">Nuclease</keyword>
<dbReference type="InterPro" id="IPR039039">
    <property type="entry name" value="RAI1-like_fam"/>
</dbReference>
<dbReference type="PANTHER" id="PTHR12395">
    <property type="entry name" value="DOM-3 RELATED"/>
    <property type="match status" value="1"/>
</dbReference>
<comment type="caution">
    <text evidence="4">The sequence shown here is derived from an EMBL/GenBank/DDBJ whole genome shotgun (WGS) entry which is preliminary data.</text>
</comment>
<dbReference type="Proteomes" id="UP000288716">
    <property type="component" value="Unassembled WGS sequence"/>
</dbReference>
<name>A0A443SST1_9ACAR</name>
<dbReference type="GO" id="GO:0110155">
    <property type="term" value="P:NAD-cap decapping"/>
    <property type="evidence" value="ECO:0007669"/>
    <property type="project" value="TreeGrafter"/>
</dbReference>
<dbReference type="Pfam" id="PF08652">
    <property type="entry name" value="RAI1"/>
    <property type="match status" value="1"/>
</dbReference>
<evidence type="ECO:0000256" key="2">
    <source>
        <dbReference type="RuleBase" id="RU367113"/>
    </source>
</evidence>
<keyword evidence="2" id="KW-0539">Nucleus</keyword>
<dbReference type="GO" id="GO:0005634">
    <property type="term" value="C:nucleus"/>
    <property type="evidence" value="ECO:0007669"/>
    <property type="project" value="UniProtKB-SubCell"/>
</dbReference>
<dbReference type="OrthoDB" id="10020793at2759"/>
<keyword evidence="2" id="KW-0694">RNA-binding</keyword>
<dbReference type="GO" id="GO:0000166">
    <property type="term" value="F:nucleotide binding"/>
    <property type="evidence" value="ECO:0007669"/>
    <property type="project" value="UniProtKB-KW"/>
</dbReference>
<evidence type="ECO:0000256" key="1">
    <source>
        <dbReference type="ARBA" id="ARBA00006562"/>
    </source>
</evidence>
<dbReference type="GO" id="GO:0003723">
    <property type="term" value="F:RNA binding"/>
    <property type="evidence" value="ECO:0007669"/>
    <property type="project" value="UniProtKB-KW"/>
</dbReference>
<evidence type="ECO:0000259" key="3">
    <source>
        <dbReference type="Pfam" id="PF08652"/>
    </source>
</evidence>
<accession>A0A443SST1</accession>
<comment type="subcellular location">
    <subcellularLocation>
        <location evidence="2">Nucleus</location>
    </subcellularLocation>
</comment>
<dbReference type="AlphaFoldDB" id="A0A443SST1"/>
<protein>
    <recommendedName>
        <fullName evidence="2">Decapping nuclease</fullName>
        <ecNumber evidence="2">3.6.1.-</ecNumber>
    </recommendedName>
</protein>
<evidence type="ECO:0000313" key="4">
    <source>
        <dbReference type="EMBL" id="RWS30576.1"/>
    </source>
</evidence>
<dbReference type="PANTHER" id="PTHR12395:SF9">
    <property type="entry name" value="DECAPPING AND EXORIBONUCLEASE PROTEIN"/>
    <property type="match status" value="1"/>
</dbReference>
<dbReference type="GO" id="GO:0000956">
    <property type="term" value="P:nuclear-transcribed mRNA catabolic process"/>
    <property type="evidence" value="ECO:0007669"/>
    <property type="project" value="TreeGrafter"/>
</dbReference>
<dbReference type="GO" id="GO:0034353">
    <property type="term" value="F:mRNA 5'-diphosphatase activity"/>
    <property type="evidence" value="ECO:0007669"/>
    <property type="project" value="TreeGrafter"/>
</dbReference>
<dbReference type="VEuPathDB" id="VectorBase:LDEU001469"/>
<dbReference type="GO" id="GO:0005829">
    <property type="term" value="C:cytosol"/>
    <property type="evidence" value="ECO:0007669"/>
    <property type="project" value="TreeGrafter"/>
</dbReference>
<dbReference type="InterPro" id="IPR013961">
    <property type="entry name" value="RAI1"/>
</dbReference>